<gene>
    <name evidence="2" type="ORF">Dbus_chrXg1768</name>
</gene>
<evidence type="ECO:0000313" key="2">
    <source>
        <dbReference type="EMBL" id="ALC49912.1"/>
    </source>
</evidence>
<name>A0A0M4FAQ8_DROBS</name>
<dbReference type="AlphaFoldDB" id="A0A0M4FAQ8"/>
<reference evidence="2 3" key="1">
    <citation type="submission" date="2015-08" db="EMBL/GenBank/DDBJ databases">
        <title>Ancestral chromatin configuration constrains chromatin evolution on differentiating sex chromosomes in Drosophila.</title>
        <authorList>
            <person name="Zhou Q."/>
            <person name="Bachtrog D."/>
        </authorList>
    </citation>
    <scope>NUCLEOTIDE SEQUENCE [LARGE SCALE GENOMIC DNA]</scope>
    <source>
        <tissue evidence="2">Whole larvae</tissue>
    </source>
</reference>
<dbReference type="EMBL" id="CP012528">
    <property type="protein sequence ID" value="ALC49912.1"/>
    <property type="molecule type" value="Genomic_DNA"/>
</dbReference>
<accession>A0A0M4FAQ8</accession>
<proteinExistence type="predicted"/>
<evidence type="ECO:0000256" key="1">
    <source>
        <dbReference type="SAM" id="MobiDB-lite"/>
    </source>
</evidence>
<dbReference type="OMA" id="ESRFDKC"/>
<protein>
    <submittedName>
        <fullName evidence="2">p-cup</fullName>
    </submittedName>
</protein>
<dbReference type="PANTHER" id="PTHR21391">
    <property type="entry name" value="AT04489P-RELATED"/>
    <property type="match status" value="1"/>
</dbReference>
<dbReference type="PANTHER" id="PTHR21391:SF0">
    <property type="entry name" value="AT04489P-RELATED"/>
    <property type="match status" value="1"/>
</dbReference>
<organism evidence="2 3">
    <name type="scientific">Drosophila busckii</name>
    <name type="common">Fruit fly</name>
    <dbReference type="NCBI Taxonomy" id="30019"/>
    <lineage>
        <taxon>Eukaryota</taxon>
        <taxon>Metazoa</taxon>
        <taxon>Ecdysozoa</taxon>
        <taxon>Arthropoda</taxon>
        <taxon>Hexapoda</taxon>
        <taxon>Insecta</taxon>
        <taxon>Pterygota</taxon>
        <taxon>Neoptera</taxon>
        <taxon>Endopterygota</taxon>
        <taxon>Diptera</taxon>
        <taxon>Brachycera</taxon>
        <taxon>Muscomorpha</taxon>
        <taxon>Ephydroidea</taxon>
        <taxon>Drosophilidae</taxon>
        <taxon>Drosophila</taxon>
    </lineage>
</organism>
<dbReference type="Proteomes" id="UP000494163">
    <property type="component" value="Chromosome X"/>
</dbReference>
<sequence>MEIESKDASRRATAVGLLQPDLKPWQRLDWPSAMQTRIFKNWGQYYAQRLLTGQALKQYDEALALCELQQEENIAMGNLHSTALAVRLGRQHYTTLSLRSKCKRTAAYMEDGWLDAAQACAEMRELGDTNVNLVLDKCDAIYDCGRSEEYMRCLAVEGNKFQGRKIQNRFRLRSLCAHAALSESVGESLNTFLLRNWPVVAQVAQQRLRDAETTTESQTMWEQLKNKTLCDVESVQEKESLSLSPLEQARRRNTEYIYNYTYMRNSAADITLLRQLRSDKNFLNPLQPAQTPQMYQYTTEQYTNIRKFMKIMHARRPLYYCMQEKCLSKRLCEQNREHRLHHIAYQTRRDCHRILRETHRLRAEGNVDRLTNYIDRVMTESIELKTLRILPWKFEFLNEVYNILGMAHIDKCAVPGNLDYTNNANNDKLYLLRSERQKSLTVSAGFGMPNVYEEMQTTENQQNILARKAERLNDRLRHSHYAIERAYLLFEIARCHFKESRFHKCVVMASKSVQEARSCHSLVWRFNSTFLICQVHATFNRFERLKEQLAQAIRLATMLRNKKLIAYLMLCNTANNNELMSHQRHQMLFSMRALQRRRTRRQSSESPGNELPQELIDSAAMNANW</sequence>
<evidence type="ECO:0000313" key="3">
    <source>
        <dbReference type="Proteomes" id="UP000494163"/>
    </source>
</evidence>
<keyword evidence="3" id="KW-1185">Reference proteome</keyword>
<feature type="region of interest" description="Disordered" evidence="1">
    <location>
        <begin position="598"/>
        <end position="625"/>
    </location>
</feature>
<dbReference type="STRING" id="30019.A0A0M4FAQ8"/>
<dbReference type="SMR" id="A0A0M4FAQ8"/>
<dbReference type="OrthoDB" id="7752111at2759"/>